<dbReference type="HAMAP" id="MF_00387">
    <property type="entry name" value="LpxA"/>
    <property type="match status" value="1"/>
</dbReference>
<dbReference type="NCBIfam" id="NF003657">
    <property type="entry name" value="PRK05289.1"/>
    <property type="match status" value="1"/>
</dbReference>
<dbReference type="InterPro" id="IPR018357">
    <property type="entry name" value="Hexapep_transf_CS"/>
</dbReference>
<dbReference type="PIRSF" id="PIRSF000456">
    <property type="entry name" value="UDP-GlcNAc_acltr"/>
    <property type="match status" value="1"/>
</dbReference>
<dbReference type="Pfam" id="PF00132">
    <property type="entry name" value="Hexapep"/>
    <property type="match status" value="1"/>
</dbReference>
<dbReference type="UniPathway" id="UPA00359">
    <property type="reaction ID" value="UER00477"/>
</dbReference>
<dbReference type="CDD" id="cd03351">
    <property type="entry name" value="LbH_UDP-GlcNAc_AT"/>
    <property type="match status" value="1"/>
</dbReference>
<evidence type="ECO:0000256" key="3">
    <source>
        <dbReference type="ARBA" id="ARBA00022556"/>
    </source>
</evidence>
<comment type="catalytic activity">
    <reaction evidence="8">
        <text>a (3R)-hydroxyacyl-[ACP] + UDP-N-acetyl-alpha-D-glucosamine = a UDP-3-O-[(3R)-3-hydroxyacyl]-N-acetyl-alpha-D-glucosamine + holo-[ACP]</text>
        <dbReference type="Rhea" id="RHEA:67812"/>
        <dbReference type="Rhea" id="RHEA-COMP:9685"/>
        <dbReference type="Rhea" id="RHEA-COMP:9945"/>
        <dbReference type="ChEBI" id="CHEBI:57705"/>
        <dbReference type="ChEBI" id="CHEBI:64479"/>
        <dbReference type="ChEBI" id="CHEBI:78827"/>
        <dbReference type="ChEBI" id="CHEBI:173225"/>
        <dbReference type="EC" id="2.3.1.129"/>
    </reaction>
</comment>
<comment type="function">
    <text evidence="8">Involved in the biosynthesis of lipid A, a phosphorylated glycolipid that anchors the lipopolysaccharide to the outer membrane of the cell.</text>
</comment>
<evidence type="ECO:0000256" key="4">
    <source>
        <dbReference type="ARBA" id="ARBA00022679"/>
    </source>
</evidence>
<dbReference type="InterPro" id="IPR010137">
    <property type="entry name" value="Lipid_A_LpxA"/>
</dbReference>
<evidence type="ECO:0000256" key="2">
    <source>
        <dbReference type="ARBA" id="ARBA00022516"/>
    </source>
</evidence>
<dbReference type="KEGG" id="nio:NITINOP_3133"/>
<proteinExistence type="inferred from homology"/>
<evidence type="ECO:0000256" key="5">
    <source>
        <dbReference type="ARBA" id="ARBA00022737"/>
    </source>
</evidence>
<dbReference type="GO" id="GO:0016020">
    <property type="term" value="C:membrane"/>
    <property type="evidence" value="ECO:0007669"/>
    <property type="project" value="GOC"/>
</dbReference>
<keyword evidence="6 8" id="KW-0443">Lipid metabolism</keyword>
<reference evidence="11" key="1">
    <citation type="submission" date="2015-09" db="EMBL/GenBank/DDBJ databases">
        <authorList>
            <person name="Daims H."/>
        </authorList>
    </citation>
    <scope>NUCLEOTIDE SEQUENCE [LARGE SCALE GENOMIC DNA]</scope>
</reference>
<dbReference type="GO" id="GO:0008780">
    <property type="term" value="F:acyl-[acyl-carrier-protein]-UDP-N-acetylglucosamine O-acyltransferase activity"/>
    <property type="evidence" value="ECO:0007669"/>
    <property type="project" value="UniProtKB-UniRule"/>
</dbReference>
<evidence type="ECO:0000256" key="7">
    <source>
        <dbReference type="ARBA" id="ARBA00023315"/>
    </source>
</evidence>
<keyword evidence="2 8" id="KW-0444">Lipid biosynthesis</keyword>
<dbReference type="InterPro" id="IPR001451">
    <property type="entry name" value="Hexapep"/>
</dbReference>
<keyword evidence="1 8" id="KW-0963">Cytoplasm</keyword>
<gene>
    <name evidence="8 10" type="primary">lpxA</name>
    <name evidence="10" type="ORF">NITINOP_3133</name>
</gene>
<keyword evidence="7 8" id="KW-0012">Acyltransferase</keyword>
<dbReference type="SUPFAM" id="SSF51161">
    <property type="entry name" value="Trimeric LpxA-like enzymes"/>
    <property type="match status" value="1"/>
</dbReference>
<organism evidence="10 11">
    <name type="scientific">Candidatus Nitrospira inopinata</name>
    <dbReference type="NCBI Taxonomy" id="1715989"/>
    <lineage>
        <taxon>Bacteria</taxon>
        <taxon>Pseudomonadati</taxon>
        <taxon>Nitrospirota</taxon>
        <taxon>Nitrospiria</taxon>
        <taxon>Nitrospirales</taxon>
        <taxon>Nitrospiraceae</taxon>
        <taxon>Nitrospira</taxon>
    </lineage>
</organism>
<dbReference type="PANTHER" id="PTHR43480:SF1">
    <property type="entry name" value="ACYL-[ACYL-CARRIER-PROTEIN]--UDP-N-ACETYLGLUCOSAMINE O-ACYLTRANSFERASE, MITOCHONDRIAL-RELATED"/>
    <property type="match status" value="1"/>
</dbReference>
<keyword evidence="3 8" id="KW-0441">Lipid A biosynthesis</keyword>
<comment type="subunit">
    <text evidence="8">Homotrimer.</text>
</comment>
<dbReference type="RefSeq" id="WP_158023447.1">
    <property type="nucleotide sequence ID" value="NZ_LN885086.1"/>
</dbReference>
<dbReference type="NCBIfam" id="TIGR01852">
    <property type="entry name" value="lipid_A_lpxA"/>
    <property type="match status" value="1"/>
</dbReference>
<name>A0A0S4KXR1_9BACT</name>
<evidence type="ECO:0000313" key="10">
    <source>
        <dbReference type="EMBL" id="CUQ68105.1"/>
    </source>
</evidence>
<evidence type="ECO:0000313" key="11">
    <source>
        <dbReference type="Proteomes" id="UP000066284"/>
    </source>
</evidence>
<evidence type="ECO:0000256" key="1">
    <source>
        <dbReference type="ARBA" id="ARBA00022490"/>
    </source>
</evidence>
<feature type="domain" description="UDP N-acetylglucosamine O-acyltransferase C-terminal" evidence="9">
    <location>
        <begin position="175"/>
        <end position="256"/>
    </location>
</feature>
<protein>
    <recommendedName>
        <fullName evidence="8">Acyl-[acyl-carrier-protein]--UDP-N-acetylglucosamine O-acyltransferase</fullName>
        <shortName evidence="8">UDP-N-acetylglucosamine acyltransferase</shortName>
        <ecNumber evidence="8">2.3.1.129</ecNumber>
    </recommendedName>
</protein>
<dbReference type="AlphaFoldDB" id="A0A0S4KXR1"/>
<comment type="subcellular location">
    <subcellularLocation>
        <location evidence="8">Cytoplasm</location>
    </subcellularLocation>
</comment>
<dbReference type="InterPro" id="IPR011004">
    <property type="entry name" value="Trimer_LpxA-like_sf"/>
</dbReference>
<dbReference type="GO" id="GO:0009245">
    <property type="term" value="P:lipid A biosynthetic process"/>
    <property type="evidence" value="ECO:0007669"/>
    <property type="project" value="UniProtKB-UniRule"/>
</dbReference>
<keyword evidence="5 8" id="KW-0677">Repeat</keyword>
<keyword evidence="4 8" id="KW-0808">Transferase</keyword>
<dbReference type="Pfam" id="PF13720">
    <property type="entry name" value="Acetyltransf_11"/>
    <property type="match status" value="1"/>
</dbReference>
<evidence type="ECO:0000256" key="6">
    <source>
        <dbReference type="ARBA" id="ARBA00023098"/>
    </source>
</evidence>
<dbReference type="STRING" id="1715989.NITINOP_3133"/>
<dbReference type="PROSITE" id="PS00101">
    <property type="entry name" value="HEXAPEP_TRANSFERASES"/>
    <property type="match status" value="1"/>
</dbReference>
<dbReference type="EMBL" id="LN885086">
    <property type="protein sequence ID" value="CUQ68105.1"/>
    <property type="molecule type" value="Genomic_DNA"/>
</dbReference>
<evidence type="ECO:0000259" key="9">
    <source>
        <dbReference type="Pfam" id="PF13720"/>
    </source>
</evidence>
<keyword evidence="11" id="KW-1185">Reference proteome</keyword>
<sequence length="272" mass="29506">MKIHPTAIVHPKANLADDAEIGPYCIIGEHVTIGKGTRLLSHVSVDGWTEIGERNVVHPFASIGGPPQHLGYRGEPTKVVIGDDNVIREYVTVNRATVQGGGVTSIGSRNVLMAYVHVAHDCRLGNHLIMANAASLAGHITIDDYAIIGGLTGIHQYVRVGEYAMVGGCCAIGQDVPPFMRAAGGYRAHLYGPNTVGLQRHGFSMERIAVLRKAFDLLFREGHRIAEAMRLAKKEFKGHPDVAKILTFMEGTKRGISRVVNVDLDLEFDQEG</sequence>
<dbReference type="InterPro" id="IPR037157">
    <property type="entry name" value="Acetyltransf_C_sf"/>
</dbReference>
<dbReference type="InterPro" id="IPR029098">
    <property type="entry name" value="Acetyltransf_C"/>
</dbReference>
<dbReference type="Gene3D" id="2.160.10.10">
    <property type="entry name" value="Hexapeptide repeat proteins"/>
    <property type="match status" value="1"/>
</dbReference>
<dbReference type="OrthoDB" id="9807278at2"/>
<comment type="pathway">
    <text evidence="8">Glycolipid biosynthesis; lipid IV(A) biosynthesis; lipid IV(A) from (3R)-3-hydroxytetradecanoyl-[acyl-carrier-protein] and UDP-N-acetyl-alpha-D-glucosamine: step 1/6.</text>
</comment>
<evidence type="ECO:0000256" key="8">
    <source>
        <dbReference type="HAMAP-Rule" id="MF_00387"/>
    </source>
</evidence>
<dbReference type="GO" id="GO:0005737">
    <property type="term" value="C:cytoplasm"/>
    <property type="evidence" value="ECO:0007669"/>
    <property type="project" value="UniProtKB-SubCell"/>
</dbReference>
<accession>A0A0S4KXR1</accession>
<dbReference type="PANTHER" id="PTHR43480">
    <property type="entry name" value="ACYL-[ACYL-CARRIER-PROTEIN]--UDP-N-ACETYLGLUCOSAMINE O-ACYLTRANSFERASE"/>
    <property type="match status" value="1"/>
</dbReference>
<dbReference type="Gene3D" id="1.20.1180.10">
    <property type="entry name" value="Udp N-acetylglucosamine O-acyltransferase, C-terminal domain"/>
    <property type="match status" value="1"/>
</dbReference>
<comment type="similarity">
    <text evidence="8">Belongs to the transferase hexapeptide repeat family. LpxA subfamily.</text>
</comment>
<dbReference type="EC" id="2.3.1.129" evidence="8"/>
<dbReference type="Proteomes" id="UP000066284">
    <property type="component" value="Chromosome 1"/>
</dbReference>